<organism evidence="1 2">
    <name type="scientific">Streptomyces dangxiongensis</name>
    <dbReference type="NCBI Taxonomy" id="1442032"/>
    <lineage>
        <taxon>Bacteria</taxon>
        <taxon>Bacillati</taxon>
        <taxon>Actinomycetota</taxon>
        <taxon>Actinomycetes</taxon>
        <taxon>Kitasatosporales</taxon>
        <taxon>Streptomycetaceae</taxon>
        <taxon>Streptomyces</taxon>
    </lineage>
</organism>
<evidence type="ECO:0000313" key="1">
    <source>
        <dbReference type="EMBL" id="AYN37948.1"/>
    </source>
</evidence>
<name>A0A3G2J6V2_9ACTN</name>
<sequence>MSTANDALENARLTYEQHLQTCRQCHADAALCAVAKHLLRLYNLARRDRLRATGQHTPTA</sequence>
<dbReference type="Proteomes" id="UP000268329">
    <property type="component" value="Chromosome"/>
</dbReference>
<dbReference type="OrthoDB" id="4262325at2"/>
<protein>
    <recommendedName>
        <fullName evidence="3">Zinc-finger domain-containing protein</fullName>
    </recommendedName>
</protein>
<proteinExistence type="predicted"/>
<accession>A0A3G2J6V2</accession>
<reference evidence="1 2" key="1">
    <citation type="submission" date="2018-10" db="EMBL/GenBank/DDBJ databases">
        <title>The genome of Streptomyces dangxiongensis Z022.</title>
        <authorList>
            <person name="Zhang B."/>
        </authorList>
    </citation>
    <scope>NUCLEOTIDE SEQUENCE [LARGE SCALE GENOMIC DNA]</scope>
    <source>
        <strain evidence="1 2">Z022</strain>
    </source>
</reference>
<gene>
    <name evidence="1" type="ORF">D9753_02115</name>
</gene>
<dbReference type="EMBL" id="CP033073">
    <property type="protein sequence ID" value="AYN37948.1"/>
    <property type="molecule type" value="Genomic_DNA"/>
</dbReference>
<keyword evidence="2" id="KW-1185">Reference proteome</keyword>
<dbReference type="AlphaFoldDB" id="A0A3G2J6V2"/>
<evidence type="ECO:0000313" key="2">
    <source>
        <dbReference type="Proteomes" id="UP000268329"/>
    </source>
</evidence>
<dbReference type="KEGG" id="sdd:D9753_02115"/>
<dbReference type="RefSeq" id="WP_121785456.1">
    <property type="nucleotide sequence ID" value="NZ_CP033073.1"/>
</dbReference>
<evidence type="ECO:0008006" key="3">
    <source>
        <dbReference type="Google" id="ProtNLM"/>
    </source>
</evidence>